<reference evidence="3" key="1">
    <citation type="submission" date="2017-06" db="EMBL/GenBank/DDBJ databases">
        <title>Capnocytophaga spp. assemblies.</title>
        <authorList>
            <person name="Gulvik C.A."/>
        </authorList>
    </citation>
    <scope>NUCLEOTIDE SEQUENCE [LARGE SCALE GENOMIC DNA]</scope>
    <source>
        <strain evidence="3">H3936</strain>
    </source>
</reference>
<name>A0AAC9Z5L3_9FLAO</name>
<dbReference type="EMBL" id="CP022389">
    <property type="protein sequence ID" value="ATA94666.1"/>
    <property type="molecule type" value="Genomic_DNA"/>
</dbReference>
<sequence>MKTLLLPCHRYKLYLQQNNTVKALPVWWGFFVGFSLHFFKNFFKENPTFASDISNHKSGIIPYQGNPLYPDYMNNYNPKALVLATPISQKQAGLMLLAMGAILLLTAK</sequence>
<feature type="transmembrane region" description="Helical" evidence="1">
    <location>
        <begin position="21"/>
        <end position="39"/>
    </location>
</feature>
<gene>
    <name evidence="2" type="ORF">CGC54_10150</name>
</gene>
<evidence type="ECO:0000256" key="1">
    <source>
        <dbReference type="SAM" id="Phobius"/>
    </source>
</evidence>
<keyword evidence="1" id="KW-0812">Transmembrane</keyword>
<dbReference type="AlphaFoldDB" id="A0AAC9Z5L3"/>
<accession>A0AAC9Z5L3</accession>
<evidence type="ECO:0000313" key="3">
    <source>
        <dbReference type="Proteomes" id="UP000243753"/>
    </source>
</evidence>
<dbReference type="RefSeq" id="WP_095920078.1">
    <property type="nucleotide sequence ID" value="NZ_CP022389.1"/>
</dbReference>
<dbReference type="Proteomes" id="UP000243753">
    <property type="component" value="Chromosome"/>
</dbReference>
<protein>
    <submittedName>
        <fullName evidence="2">Uncharacterized protein</fullName>
    </submittedName>
</protein>
<organism evidence="2 3">
    <name type="scientific">Capnocytophaga canimorsus</name>
    <dbReference type="NCBI Taxonomy" id="28188"/>
    <lineage>
        <taxon>Bacteria</taxon>
        <taxon>Pseudomonadati</taxon>
        <taxon>Bacteroidota</taxon>
        <taxon>Flavobacteriia</taxon>
        <taxon>Flavobacteriales</taxon>
        <taxon>Flavobacteriaceae</taxon>
        <taxon>Capnocytophaga</taxon>
    </lineage>
</organism>
<evidence type="ECO:0000313" key="2">
    <source>
        <dbReference type="EMBL" id="ATA94666.1"/>
    </source>
</evidence>
<proteinExistence type="predicted"/>
<feature type="transmembrane region" description="Helical" evidence="1">
    <location>
        <begin position="91"/>
        <end position="107"/>
    </location>
</feature>
<keyword evidence="1" id="KW-1133">Transmembrane helix</keyword>
<keyword evidence="1" id="KW-0472">Membrane</keyword>